<name>G0QIR6_ICHMU</name>
<dbReference type="EMBL" id="GL983042">
    <property type="protein sequence ID" value="EGR34895.1"/>
    <property type="molecule type" value="Genomic_DNA"/>
</dbReference>
<reference evidence="2 3" key="1">
    <citation type="submission" date="2011-07" db="EMBL/GenBank/DDBJ databases">
        <authorList>
            <person name="Coyne R."/>
            <person name="Brami D."/>
            <person name="Johnson J."/>
            <person name="Hostetler J."/>
            <person name="Hannick L."/>
            <person name="Clark T."/>
            <person name="Cassidy-Hanley D."/>
            <person name="Inman J."/>
        </authorList>
    </citation>
    <scope>NUCLEOTIDE SEQUENCE [LARGE SCALE GENOMIC DNA]</scope>
    <source>
        <strain evidence="2 3">G5</strain>
    </source>
</reference>
<evidence type="ECO:0000313" key="3">
    <source>
        <dbReference type="Proteomes" id="UP000008983"/>
    </source>
</evidence>
<keyword evidence="1" id="KW-0812">Transmembrane</keyword>
<dbReference type="OMA" id="WKNTQRA"/>
<keyword evidence="1" id="KW-0472">Membrane</keyword>
<keyword evidence="3" id="KW-1185">Reference proteome</keyword>
<dbReference type="RefSeq" id="XP_004040199.1">
    <property type="nucleotide sequence ID" value="XM_004040151.1"/>
</dbReference>
<dbReference type="eggNOG" id="ENOG502RT0R">
    <property type="taxonomic scope" value="Eukaryota"/>
</dbReference>
<dbReference type="PANTHER" id="PTHR31600">
    <property type="entry name" value="TINY MACROCYSTS PROTEIN B-RELATED"/>
    <property type="match status" value="1"/>
</dbReference>
<dbReference type="InterPro" id="IPR052994">
    <property type="entry name" value="Tiny_macrocysts_regulators"/>
</dbReference>
<proteinExistence type="predicted"/>
<evidence type="ECO:0000256" key="1">
    <source>
        <dbReference type="SAM" id="Phobius"/>
    </source>
</evidence>
<dbReference type="PANTHER" id="PTHR31600:SF2">
    <property type="entry name" value="GAMETE ENRICHED GENE 10 PROTEIN-RELATED"/>
    <property type="match status" value="1"/>
</dbReference>
<dbReference type="InParanoid" id="G0QIR6"/>
<dbReference type="Proteomes" id="UP000008983">
    <property type="component" value="Unassembled WGS sequence"/>
</dbReference>
<feature type="transmembrane region" description="Helical" evidence="1">
    <location>
        <begin position="96"/>
        <end position="117"/>
    </location>
</feature>
<dbReference type="OrthoDB" id="313500at2759"/>
<accession>G0QIR6</accession>
<keyword evidence="1" id="KW-1133">Transmembrane helix</keyword>
<evidence type="ECO:0000313" key="2">
    <source>
        <dbReference type="EMBL" id="EGR34895.1"/>
    </source>
</evidence>
<dbReference type="STRING" id="857967.G0QIR6"/>
<feature type="transmembrane region" description="Helical" evidence="1">
    <location>
        <begin position="326"/>
        <end position="346"/>
    </location>
</feature>
<organism evidence="2 3">
    <name type="scientific">Ichthyophthirius multifiliis</name>
    <name type="common">White spot disease agent</name>
    <name type="synonym">Ich</name>
    <dbReference type="NCBI Taxonomy" id="5932"/>
    <lineage>
        <taxon>Eukaryota</taxon>
        <taxon>Sar</taxon>
        <taxon>Alveolata</taxon>
        <taxon>Ciliophora</taxon>
        <taxon>Intramacronucleata</taxon>
        <taxon>Oligohymenophorea</taxon>
        <taxon>Hymenostomatida</taxon>
        <taxon>Ophryoglenina</taxon>
        <taxon>Ichthyophthirius</taxon>
    </lineage>
</organism>
<protein>
    <recommendedName>
        <fullName evidence="4">Transmembrane protein</fullName>
    </recommendedName>
</protein>
<dbReference type="AlphaFoldDB" id="G0QIR6"/>
<sequence length="387" mass="46247">MISLSEIKELASRCDIYLETFIEEQSNKNFNQQVKAKQEILIQIINNEEQTQNFNKNIQNESINQNKLDQNITNIDIKLNTKKLCSQRDNTNKKNIILQFSIISILSISYFIISLILQINFLQNKQNILNNLKLNCQRNSILKYNFLYTYEEIINDKQEFVNIIQQFTALIYTNEKQIFDSYMKSYPTKFDQFNEMFKNGNFDNVCILFKEVENLTLQQCEQLNDKILQSGLKLAIVSYTEGIQINIFFFKKKIKIKKDIRQFYNNFSIQRKQKSKLEIFEEKNTWINLEKLQRFLINFIEQLNIKLLESIQSYLDDESYIEEIKFSIFIFFLAIILLLFWLPYCINLTKKIWSTKTMLNMIPIEIIFKDKNIKQYFINGGILQAVK</sequence>
<gene>
    <name evidence="2" type="ORF">IMG5_001240</name>
</gene>
<evidence type="ECO:0008006" key="4">
    <source>
        <dbReference type="Google" id="ProtNLM"/>
    </source>
</evidence>
<dbReference type="GeneID" id="14911073"/>